<dbReference type="GeneID" id="34577416"/>
<dbReference type="EMBL" id="LXJU01000011">
    <property type="protein sequence ID" value="OGE52091.1"/>
    <property type="molecule type" value="Genomic_DNA"/>
</dbReference>
<reference evidence="1 2" key="1">
    <citation type="journal article" date="2016" name="Sci. Rep.">
        <title>Penicillium arizonense, a new, genome sequenced fungal species, reveals a high chemical diversity in secreted metabolites.</title>
        <authorList>
            <person name="Grijseels S."/>
            <person name="Nielsen J.C."/>
            <person name="Randelovic M."/>
            <person name="Nielsen J."/>
            <person name="Nielsen K.F."/>
            <person name="Workman M."/>
            <person name="Frisvad J.C."/>
        </authorList>
    </citation>
    <scope>NUCLEOTIDE SEQUENCE [LARGE SCALE GENOMIC DNA]</scope>
    <source>
        <strain evidence="1 2">CBS 141311</strain>
    </source>
</reference>
<keyword evidence="2" id="KW-1185">Reference proteome</keyword>
<proteinExistence type="predicted"/>
<organism evidence="1 2">
    <name type="scientific">Penicillium arizonense</name>
    <dbReference type="NCBI Taxonomy" id="1835702"/>
    <lineage>
        <taxon>Eukaryota</taxon>
        <taxon>Fungi</taxon>
        <taxon>Dikarya</taxon>
        <taxon>Ascomycota</taxon>
        <taxon>Pezizomycotina</taxon>
        <taxon>Eurotiomycetes</taxon>
        <taxon>Eurotiomycetidae</taxon>
        <taxon>Eurotiales</taxon>
        <taxon>Aspergillaceae</taxon>
        <taxon>Penicillium</taxon>
    </lineage>
</organism>
<dbReference type="Proteomes" id="UP000177622">
    <property type="component" value="Unassembled WGS sequence"/>
</dbReference>
<gene>
    <name evidence="1" type="ORF">PENARI_c011G08616</name>
</gene>
<evidence type="ECO:0000313" key="1">
    <source>
        <dbReference type="EMBL" id="OGE52091.1"/>
    </source>
</evidence>
<dbReference type="OrthoDB" id="5378679at2759"/>
<dbReference type="RefSeq" id="XP_022487533.1">
    <property type="nucleotide sequence ID" value="XM_022632682.1"/>
</dbReference>
<evidence type="ECO:0000313" key="2">
    <source>
        <dbReference type="Proteomes" id="UP000177622"/>
    </source>
</evidence>
<comment type="caution">
    <text evidence="1">The sequence shown here is derived from an EMBL/GenBank/DDBJ whole genome shotgun (WGS) entry which is preliminary data.</text>
</comment>
<name>A0A1F5LGL8_PENAI</name>
<protein>
    <submittedName>
        <fullName evidence="1">Uncharacterized protein</fullName>
    </submittedName>
</protein>
<accession>A0A1F5LGL8</accession>
<dbReference type="AlphaFoldDB" id="A0A1F5LGL8"/>
<sequence>MTRKKIFLVGSPLSSTLKWDKEELLNNPIYPFEETYPQRRISVEESARAKWRALPSTHEIDHNISYQGHVDPEFLVSDQLEVAPDASRHLQDSVLSKFYHHSFLVHETSEVSASELEIADSTQESSLGEDSVITSTYDKDAPRSPRILHIPGPLRDLQDLPTAKYIQSIAPQTMTVNLIVAVLAAHPSRRVVTRQWKTELDIVELVVADETKTGFGVNFWIKPENPSVNDSETGLARSLAGLRPCDIVLLRNVGLSTFQSQVYGQSLRRGMTTVELLHRQAVDVTDAVGFYESIQSNVQDAPLQKTRKVREWLLRFVTDAAGGGSGMLETRGRLPPDTQ</sequence>